<reference evidence="1" key="1">
    <citation type="submission" date="2018-06" db="EMBL/GenBank/DDBJ databases">
        <authorList>
            <person name="Zhirakovskaya E."/>
        </authorList>
    </citation>
    <scope>NUCLEOTIDE SEQUENCE</scope>
</reference>
<dbReference type="EMBL" id="UOEI01000646">
    <property type="protein sequence ID" value="VAW08858.1"/>
    <property type="molecule type" value="Genomic_DNA"/>
</dbReference>
<sequence length="78" mass="8741">MLPRGRQGHAVRYHRVMPVEIDIVKVAQLARIALTADELDMYSAQLADILEHAERVQALPTEGVEPTSHPLPMVNAFR</sequence>
<dbReference type="InterPro" id="IPR036113">
    <property type="entry name" value="Asp/Glu-ADT_sf_sub_c"/>
</dbReference>
<proteinExistence type="predicted"/>
<dbReference type="InterPro" id="IPR003837">
    <property type="entry name" value="GatC"/>
</dbReference>
<dbReference type="SUPFAM" id="SSF141000">
    <property type="entry name" value="Glu-tRNAGln amidotransferase C subunit"/>
    <property type="match status" value="1"/>
</dbReference>
<dbReference type="Pfam" id="PF02686">
    <property type="entry name" value="GatC"/>
    <property type="match status" value="1"/>
</dbReference>
<dbReference type="Gene3D" id="1.10.20.60">
    <property type="entry name" value="Glu-tRNAGln amidotransferase C subunit, N-terminal domain"/>
    <property type="match status" value="1"/>
</dbReference>
<protein>
    <submittedName>
        <fullName evidence="1">Uncharacterized protein</fullName>
    </submittedName>
</protein>
<gene>
    <name evidence="1" type="ORF">MNBD_ACTINO01-250</name>
</gene>
<dbReference type="NCBIfam" id="TIGR00135">
    <property type="entry name" value="gatC"/>
    <property type="match status" value="1"/>
</dbReference>
<organism evidence="1">
    <name type="scientific">hydrothermal vent metagenome</name>
    <dbReference type="NCBI Taxonomy" id="652676"/>
    <lineage>
        <taxon>unclassified sequences</taxon>
        <taxon>metagenomes</taxon>
        <taxon>ecological metagenomes</taxon>
    </lineage>
</organism>
<dbReference type="GO" id="GO:0006450">
    <property type="term" value="P:regulation of translational fidelity"/>
    <property type="evidence" value="ECO:0007669"/>
    <property type="project" value="InterPro"/>
</dbReference>
<dbReference type="AlphaFoldDB" id="A0A3B0STM2"/>
<feature type="non-terminal residue" evidence="1">
    <location>
        <position position="78"/>
    </location>
</feature>
<accession>A0A3B0STM2</accession>
<name>A0A3B0STM2_9ZZZZ</name>
<evidence type="ECO:0000313" key="1">
    <source>
        <dbReference type="EMBL" id="VAW08858.1"/>
    </source>
</evidence>